<dbReference type="InterPro" id="IPR050739">
    <property type="entry name" value="MFP"/>
</dbReference>
<feature type="transmembrane region" description="Helical" evidence="8">
    <location>
        <begin position="51"/>
        <end position="76"/>
    </location>
</feature>
<feature type="compositionally biased region" description="Polar residues" evidence="7">
    <location>
        <begin position="12"/>
        <end position="27"/>
    </location>
</feature>
<keyword evidence="3 8" id="KW-0812">Transmembrane</keyword>
<dbReference type="Pfam" id="PF25954">
    <property type="entry name" value="Beta-barrel_RND_2"/>
    <property type="match status" value="1"/>
</dbReference>
<evidence type="ECO:0000313" key="12">
    <source>
        <dbReference type="Proteomes" id="UP000660380"/>
    </source>
</evidence>
<feature type="region of interest" description="Disordered" evidence="7">
    <location>
        <begin position="1"/>
        <end position="45"/>
    </location>
</feature>
<name>A0ABR8H0Y4_9CYAN</name>
<sequence length="355" mass="38899">MERLESSKETEQINQMNSQKTSVSEQEVTAIAPIESHRDEKPASRPRNRKLLPFLIVGATLSAGAIAGGIYTYRWWEFAKYHQVTDNAYVSADIYPVNSRIGGVVMEVASKDNQSVKPGEVLIKLDPREYQASLAQAKADLELAKQQAEVARQNINNVGTIDTTLARPAVGNTADQAKIAASRSQSINQQLELNQQQYKTAQAAIAQKQAELKQAELKLSYTQITAMVGGQVGNKDVRVGQQVQPGQTLMSVVQPNPWIVANFQETQLEKIRPGQKAVIKIAAFPSRKFIGKVDSISPASFARFAPTPQNSPSVNSNNNPVPRVPVKIMLDPKSIRGYESRIPPGISADVTVETR</sequence>
<proteinExistence type="inferred from homology"/>
<evidence type="ECO:0000256" key="7">
    <source>
        <dbReference type="SAM" id="MobiDB-lite"/>
    </source>
</evidence>
<accession>A0ABR8H0Y4</accession>
<dbReference type="InterPro" id="IPR058792">
    <property type="entry name" value="Beta-barrel_RND_2"/>
</dbReference>
<evidence type="ECO:0000256" key="8">
    <source>
        <dbReference type="SAM" id="Phobius"/>
    </source>
</evidence>
<feature type="domain" description="CusB-like beta-barrel" evidence="10">
    <location>
        <begin position="258"/>
        <end position="299"/>
    </location>
</feature>
<evidence type="ECO:0000313" key="11">
    <source>
        <dbReference type="EMBL" id="MBD2609476.1"/>
    </source>
</evidence>
<keyword evidence="12" id="KW-1185">Reference proteome</keyword>
<dbReference type="Gene3D" id="2.40.50.100">
    <property type="match status" value="1"/>
</dbReference>
<evidence type="ECO:0000256" key="3">
    <source>
        <dbReference type="ARBA" id="ARBA00022692"/>
    </source>
</evidence>
<dbReference type="InterPro" id="IPR058625">
    <property type="entry name" value="MdtA-like_BSH"/>
</dbReference>
<comment type="subcellular location">
    <subcellularLocation>
        <location evidence="1">Membrane</location>
        <topology evidence="1">Single-pass membrane protein</topology>
    </subcellularLocation>
</comment>
<dbReference type="PANTHER" id="PTHR30386">
    <property type="entry name" value="MEMBRANE FUSION SUBUNIT OF EMRAB-TOLC MULTIDRUG EFFLUX PUMP"/>
    <property type="match status" value="1"/>
</dbReference>
<gene>
    <name evidence="11" type="ORF">H6G81_34550</name>
</gene>
<keyword evidence="5 8" id="KW-0472">Membrane</keyword>
<comment type="similarity">
    <text evidence="2">Belongs to the membrane fusion protein (MFP) (TC 8.A.1) family.</text>
</comment>
<dbReference type="Proteomes" id="UP000660380">
    <property type="component" value="Unassembled WGS sequence"/>
</dbReference>
<dbReference type="Pfam" id="PF25917">
    <property type="entry name" value="BSH_RND"/>
    <property type="match status" value="1"/>
</dbReference>
<evidence type="ECO:0000256" key="1">
    <source>
        <dbReference type="ARBA" id="ARBA00004167"/>
    </source>
</evidence>
<dbReference type="EMBL" id="JACJTA010000161">
    <property type="protein sequence ID" value="MBD2609476.1"/>
    <property type="molecule type" value="Genomic_DNA"/>
</dbReference>
<reference evidence="11 12" key="1">
    <citation type="journal article" date="2020" name="ISME J.">
        <title>Comparative genomics reveals insights into cyanobacterial evolution and habitat adaptation.</title>
        <authorList>
            <person name="Chen M.Y."/>
            <person name="Teng W.K."/>
            <person name="Zhao L."/>
            <person name="Hu C.X."/>
            <person name="Zhou Y.K."/>
            <person name="Han B.P."/>
            <person name="Song L.R."/>
            <person name="Shu W.S."/>
        </authorList>
    </citation>
    <scope>NUCLEOTIDE SEQUENCE [LARGE SCALE GENOMIC DNA]</scope>
    <source>
        <strain evidence="11 12">FACHB-248</strain>
    </source>
</reference>
<keyword evidence="4 8" id="KW-1133">Transmembrane helix</keyword>
<organism evidence="11 12">
    <name type="scientific">Scytonema hofmannii FACHB-248</name>
    <dbReference type="NCBI Taxonomy" id="1842502"/>
    <lineage>
        <taxon>Bacteria</taxon>
        <taxon>Bacillati</taxon>
        <taxon>Cyanobacteriota</taxon>
        <taxon>Cyanophyceae</taxon>
        <taxon>Nostocales</taxon>
        <taxon>Scytonemataceae</taxon>
        <taxon>Scytonema</taxon>
    </lineage>
</organism>
<evidence type="ECO:0000256" key="2">
    <source>
        <dbReference type="ARBA" id="ARBA00009477"/>
    </source>
</evidence>
<feature type="domain" description="Multidrug resistance protein MdtA-like barrel-sandwich hybrid" evidence="9">
    <location>
        <begin position="97"/>
        <end position="253"/>
    </location>
</feature>
<evidence type="ECO:0000256" key="5">
    <source>
        <dbReference type="ARBA" id="ARBA00023136"/>
    </source>
</evidence>
<dbReference type="PANTHER" id="PTHR30386:SF26">
    <property type="entry name" value="TRANSPORT PROTEIN COMB"/>
    <property type="match status" value="1"/>
</dbReference>
<evidence type="ECO:0000256" key="4">
    <source>
        <dbReference type="ARBA" id="ARBA00022989"/>
    </source>
</evidence>
<dbReference type="Gene3D" id="2.40.30.170">
    <property type="match status" value="1"/>
</dbReference>
<feature type="compositionally biased region" description="Basic and acidic residues" evidence="7">
    <location>
        <begin position="1"/>
        <end position="11"/>
    </location>
</feature>
<comment type="caution">
    <text evidence="11">The sequence shown here is derived from an EMBL/GenBank/DDBJ whole genome shotgun (WGS) entry which is preliminary data.</text>
</comment>
<dbReference type="SUPFAM" id="SSF111369">
    <property type="entry name" value="HlyD-like secretion proteins"/>
    <property type="match status" value="2"/>
</dbReference>
<evidence type="ECO:0000259" key="10">
    <source>
        <dbReference type="Pfam" id="PF25954"/>
    </source>
</evidence>
<evidence type="ECO:0000256" key="6">
    <source>
        <dbReference type="SAM" id="Coils"/>
    </source>
</evidence>
<feature type="coiled-coil region" evidence="6">
    <location>
        <begin position="191"/>
        <end position="218"/>
    </location>
</feature>
<evidence type="ECO:0000259" key="9">
    <source>
        <dbReference type="Pfam" id="PF25917"/>
    </source>
</evidence>
<protein>
    <submittedName>
        <fullName evidence="11">HlyD family secretion protein</fullName>
    </submittedName>
</protein>
<keyword evidence="6" id="KW-0175">Coiled coil</keyword>